<evidence type="ECO:0000256" key="2">
    <source>
        <dbReference type="ARBA" id="ARBA00004123"/>
    </source>
</evidence>
<sequence length="678" mass="75021">MDATDDPIPEDSPPFSASKRPRLEDPEEPDLGGEESSSMTSIDPLDTVCRAPGMSVEAFCASDSGFNEIAEGNEAPSSTTEDEGHLNNFGPSHHHHHHPHSHHHHHHHHHHNHHHHSHHKPNQEEPVVVSNGGEGQHDEQKTDEGAGSSQEKILDGEHVNGGEKDDDVSSTISEISNISGISGMSGQDWKPIAGPMGWIQQQMQRGADPRGILEELIPDLNRIPQSVNDLTLWKIIINILSEPPRRQKLRHVNTLEDVVRLIRGAGNILVLTGAGVSVSCGIPDFRSRDGIYARLAVDFPDLPDPQAMFDIHYFRRDARPFFKFAKEIYPGQFQPSLSHRFIRLLEKNRKLLRNYTQNIDTLEQVAGIENIIQCHGSFATATCMRCKYKVDAEAIRADIMEQKIPYCPKCPLEEHLESQDPAASSSCSSTSPNSSCHSSHCSHQHVLGHGLPPPKPILKPDIVFFGEGLPETFHKAMAEDKDKCDLLIVIGSSLKVKPVALIPSSIPASVPQILINRESLNHVVFDVELLGDCDRIVLQLAHRSPLIYLLLGENWNEVSEAGPPCQEIKNLPPRPPSLDGGDKDSGEERAPRSEHDLEALRACWQPKILESVSDRLPEGTYFHMQPNKYIFKGAEVFLDPDNEENHSDDDDDSSSSSDSLSSLPSPPSPQPTTSQADD</sequence>
<protein>
    <recommendedName>
        <fullName evidence="4">protein acetyllysine N-acetyltransferase</fullName>
        <ecNumber evidence="4">2.3.1.286</ecNumber>
    </recommendedName>
</protein>
<keyword evidence="7 10" id="KW-0862">Zinc</keyword>
<evidence type="ECO:0000256" key="10">
    <source>
        <dbReference type="PROSITE-ProRule" id="PRU00236"/>
    </source>
</evidence>
<dbReference type="GO" id="GO:0003714">
    <property type="term" value="F:transcription corepressor activity"/>
    <property type="evidence" value="ECO:0007669"/>
    <property type="project" value="TreeGrafter"/>
</dbReference>
<dbReference type="Gene3D" id="3.40.50.1220">
    <property type="entry name" value="TPP-binding domain"/>
    <property type="match status" value="1"/>
</dbReference>
<evidence type="ECO:0000259" key="12">
    <source>
        <dbReference type="PROSITE" id="PS50305"/>
    </source>
</evidence>
<feature type="binding site" evidence="10">
    <location>
        <position position="386"/>
    </location>
    <ligand>
        <name>Zn(2+)</name>
        <dbReference type="ChEBI" id="CHEBI:29105"/>
    </ligand>
</feature>
<evidence type="ECO:0000256" key="3">
    <source>
        <dbReference type="ARBA" id="ARBA00006924"/>
    </source>
</evidence>
<name>A0A7R8X0C2_9CRUS</name>
<dbReference type="GO" id="GO:0046872">
    <property type="term" value="F:metal ion binding"/>
    <property type="evidence" value="ECO:0007669"/>
    <property type="project" value="UniProtKB-KW"/>
</dbReference>
<keyword evidence="14" id="KW-1185">Reference proteome</keyword>
<proteinExistence type="inferred from homology"/>
<feature type="region of interest" description="Disordered" evidence="11">
    <location>
        <begin position="1"/>
        <end position="46"/>
    </location>
</feature>
<feature type="domain" description="Deacetylase sirtuin-type" evidence="12">
    <location>
        <begin position="248"/>
        <end position="552"/>
    </location>
</feature>
<dbReference type="PANTHER" id="PTHR11085">
    <property type="entry name" value="NAD-DEPENDENT PROTEIN DEACYLASE SIRTUIN-5, MITOCHONDRIAL-RELATED"/>
    <property type="match status" value="1"/>
</dbReference>
<feature type="binding site" evidence="10">
    <location>
        <position position="383"/>
    </location>
    <ligand>
        <name>Zn(2+)</name>
        <dbReference type="ChEBI" id="CHEBI:29105"/>
    </ligand>
</feature>
<dbReference type="CDD" id="cd01408">
    <property type="entry name" value="SIRT1"/>
    <property type="match status" value="1"/>
</dbReference>
<dbReference type="PROSITE" id="PS50305">
    <property type="entry name" value="SIRTUIN"/>
    <property type="match status" value="1"/>
</dbReference>
<evidence type="ECO:0000256" key="1">
    <source>
        <dbReference type="ARBA" id="ARBA00001947"/>
    </source>
</evidence>
<keyword evidence="8" id="KW-0520">NAD</keyword>
<organism evidence="13">
    <name type="scientific">Darwinula stevensoni</name>
    <dbReference type="NCBI Taxonomy" id="69355"/>
    <lineage>
        <taxon>Eukaryota</taxon>
        <taxon>Metazoa</taxon>
        <taxon>Ecdysozoa</taxon>
        <taxon>Arthropoda</taxon>
        <taxon>Crustacea</taxon>
        <taxon>Oligostraca</taxon>
        <taxon>Ostracoda</taxon>
        <taxon>Podocopa</taxon>
        <taxon>Podocopida</taxon>
        <taxon>Darwinulocopina</taxon>
        <taxon>Darwinuloidea</taxon>
        <taxon>Darwinulidae</taxon>
        <taxon>Darwinula</taxon>
    </lineage>
</organism>
<keyword evidence="6 10" id="KW-0479">Metal-binding</keyword>
<dbReference type="SUPFAM" id="SSF52467">
    <property type="entry name" value="DHS-like NAD/FAD-binding domain"/>
    <property type="match status" value="1"/>
</dbReference>
<feature type="binding site" evidence="10">
    <location>
        <position position="441"/>
    </location>
    <ligand>
        <name>Zn(2+)</name>
        <dbReference type="ChEBI" id="CHEBI:29105"/>
    </ligand>
</feature>
<evidence type="ECO:0000256" key="8">
    <source>
        <dbReference type="ARBA" id="ARBA00023027"/>
    </source>
</evidence>
<feature type="compositionally biased region" description="Basic residues" evidence="11">
    <location>
        <begin position="92"/>
        <end position="120"/>
    </location>
</feature>
<dbReference type="GO" id="GO:0002039">
    <property type="term" value="F:p53 binding"/>
    <property type="evidence" value="ECO:0007669"/>
    <property type="project" value="TreeGrafter"/>
</dbReference>
<feature type="region of interest" description="Disordered" evidence="11">
    <location>
        <begin position="635"/>
        <end position="678"/>
    </location>
</feature>
<comment type="subcellular location">
    <subcellularLocation>
        <location evidence="2">Nucleus</location>
    </subcellularLocation>
</comment>
<dbReference type="FunFam" id="3.30.1600.10:FF:000013">
    <property type="entry name" value="NAD-dependent protein deacetylase sirtuin-1"/>
    <property type="match status" value="1"/>
</dbReference>
<dbReference type="EMBL" id="CAJPEV010000156">
    <property type="protein sequence ID" value="CAG0881522.1"/>
    <property type="molecule type" value="Genomic_DNA"/>
</dbReference>
<feature type="compositionally biased region" description="Basic and acidic residues" evidence="11">
    <location>
        <begin position="135"/>
        <end position="144"/>
    </location>
</feature>
<dbReference type="EMBL" id="LR899673">
    <property type="protein sequence ID" value="CAD7241617.1"/>
    <property type="molecule type" value="Genomic_DNA"/>
</dbReference>
<feature type="compositionally biased region" description="Acidic residues" evidence="11">
    <location>
        <begin position="638"/>
        <end position="653"/>
    </location>
</feature>
<evidence type="ECO:0000256" key="4">
    <source>
        <dbReference type="ARBA" id="ARBA00012928"/>
    </source>
</evidence>
<dbReference type="GO" id="GO:0005654">
    <property type="term" value="C:nucleoplasm"/>
    <property type="evidence" value="ECO:0007669"/>
    <property type="project" value="TreeGrafter"/>
</dbReference>
<dbReference type="InterPro" id="IPR003000">
    <property type="entry name" value="Sirtuin"/>
</dbReference>
<dbReference type="Pfam" id="PF02146">
    <property type="entry name" value="SIR2"/>
    <property type="match status" value="1"/>
</dbReference>
<feature type="compositionally biased region" description="Basic and acidic residues" evidence="11">
    <location>
        <begin position="152"/>
        <end position="163"/>
    </location>
</feature>
<dbReference type="InterPro" id="IPR026590">
    <property type="entry name" value="Ssirtuin_cat_dom"/>
</dbReference>
<dbReference type="Proteomes" id="UP000677054">
    <property type="component" value="Unassembled WGS sequence"/>
</dbReference>
<dbReference type="PANTHER" id="PTHR11085:SF9">
    <property type="entry name" value="NAD-DEPENDENT PROTEIN DEACETYLASE SIRTUIN-1"/>
    <property type="match status" value="1"/>
</dbReference>
<evidence type="ECO:0000256" key="7">
    <source>
        <dbReference type="ARBA" id="ARBA00022833"/>
    </source>
</evidence>
<evidence type="ECO:0000256" key="9">
    <source>
        <dbReference type="ARBA" id="ARBA00023242"/>
    </source>
</evidence>
<feature type="region of interest" description="Disordered" evidence="11">
    <location>
        <begin position="561"/>
        <end position="595"/>
    </location>
</feature>
<dbReference type="AlphaFoldDB" id="A0A7R8X0C2"/>
<feature type="compositionally biased region" description="Low complexity" evidence="11">
    <location>
        <begin position="654"/>
        <end position="663"/>
    </location>
</feature>
<dbReference type="GO" id="GO:0070403">
    <property type="term" value="F:NAD+ binding"/>
    <property type="evidence" value="ECO:0007669"/>
    <property type="project" value="InterPro"/>
</dbReference>
<feature type="region of interest" description="Disordered" evidence="11">
    <location>
        <begin position="68"/>
        <end position="169"/>
    </location>
</feature>
<keyword evidence="5" id="KW-0808">Transferase</keyword>
<dbReference type="InterPro" id="IPR050134">
    <property type="entry name" value="NAD-dep_sirtuin_deacylases"/>
</dbReference>
<accession>A0A7R8X0C2</accession>
<dbReference type="GO" id="GO:0033553">
    <property type="term" value="C:rDNA heterochromatin"/>
    <property type="evidence" value="ECO:0007669"/>
    <property type="project" value="TreeGrafter"/>
</dbReference>
<feature type="binding site" evidence="10">
    <location>
        <position position="410"/>
    </location>
    <ligand>
        <name>Zn(2+)</name>
        <dbReference type="ChEBI" id="CHEBI:29105"/>
    </ligand>
</feature>
<feature type="active site" description="Proton acceptor" evidence="10">
    <location>
        <position position="375"/>
    </location>
</feature>
<evidence type="ECO:0000313" key="14">
    <source>
        <dbReference type="Proteomes" id="UP000677054"/>
    </source>
</evidence>
<dbReference type="InterPro" id="IPR029035">
    <property type="entry name" value="DHS-like_NAD/FAD-binding_dom"/>
</dbReference>
<dbReference type="GO" id="GO:0017136">
    <property type="term" value="F:histone deacetylase activity, NAD-dependent"/>
    <property type="evidence" value="ECO:0007669"/>
    <property type="project" value="TreeGrafter"/>
</dbReference>
<dbReference type="Gene3D" id="3.30.1600.10">
    <property type="entry name" value="SIR2/SIRT2 'Small Domain"/>
    <property type="match status" value="1"/>
</dbReference>
<evidence type="ECO:0000256" key="5">
    <source>
        <dbReference type="ARBA" id="ARBA00022679"/>
    </source>
</evidence>
<reference evidence="13" key="1">
    <citation type="submission" date="2020-11" db="EMBL/GenBank/DDBJ databases">
        <authorList>
            <person name="Tran Van P."/>
        </authorList>
    </citation>
    <scope>NUCLEOTIDE SEQUENCE</scope>
</reference>
<comment type="similarity">
    <text evidence="3">Belongs to the sirtuin family. Class I subfamily.</text>
</comment>
<dbReference type="OrthoDB" id="424302at2759"/>
<evidence type="ECO:0000256" key="11">
    <source>
        <dbReference type="SAM" id="MobiDB-lite"/>
    </source>
</evidence>
<comment type="cofactor">
    <cofactor evidence="1">
        <name>Zn(2+)</name>
        <dbReference type="ChEBI" id="CHEBI:29105"/>
    </cofactor>
</comment>
<feature type="compositionally biased region" description="Basic and acidic residues" evidence="11">
    <location>
        <begin position="580"/>
        <end position="595"/>
    </location>
</feature>
<dbReference type="InterPro" id="IPR026591">
    <property type="entry name" value="Sirtuin_cat_small_dom_sf"/>
</dbReference>
<gene>
    <name evidence="13" type="ORF">DSTB1V02_LOCUS1603</name>
</gene>
<dbReference type="GO" id="GO:0005637">
    <property type="term" value="C:nuclear inner membrane"/>
    <property type="evidence" value="ECO:0007669"/>
    <property type="project" value="TreeGrafter"/>
</dbReference>
<dbReference type="EC" id="2.3.1.286" evidence="4"/>
<evidence type="ECO:0000256" key="6">
    <source>
        <dbReference type="ARBA" id="ARBA00022723"/>
    </source>
</evidence>
<evidence type="ECO:0000313" key="13">
    <source>
        <dbReference type="EMBL" id="CAD7241617.1"/>
    </source>
</evidence>
<keyword evidence="9" id="KW-0539">Nucleus</keyword>